<name>A0A453BFX0_AEGTS</name>
<reference evidence="1" key="4">
    <citation type="submission" date="2019-03" db="UniProtKB">
        <authorList>
            <consortium name="EnsemblPlants"/>
        </authorList>
    </citation>
    <scope>IDENTIFICATION</scope>
</reference>
<reference evidence="2" key="1">
    <citation type="journal article" date="2014" name="Science">
        <title>Ancient hybridizations among the ancestral genomes of bread wheat.</title>
        <authorList>
            <consortium name="International Wheat Genome Sequencing Consortium,"/>
            <person name="Marcussen T."/>
            <person name="Sandve S.R."/>
            <person name="Heier L."/>
            <person name="Spannagl M."/>
            <person name="Pfeifer M."/>
            <person name="Jakobsen K.S."/>
            <person name="Wulff B.B."/>
            <person name="Steuernagel B."/>
            <person name="Mayer K.F."/>
            <person name="Olsen O.A."/>
        </authorList>
    </citation>
    <scope>NUCLEOTIDE SEQUENCE [LARGE SCALE GENOMIC DNA]</scope>
    <source>
        <strain evidence="2">cv. AL8/78</strain>
    </source>
</reference>
<sequence>MCVDFQDTVQALHHSKHKARYTWFSLGSVMSANHWKSSGRGYFSYDLRHNEQEELANWSARFRASLPKHFY</sequence>
<protein>
    <submittedName>
        <fullName evidence="1">Uncharacterized protein</fullName>
    </submittedName>
</protein>
<dbReference type="Proteomes" id="UP000015105">
    <property type="component" value="Chromosome 2D"/>
</dbReference>
<reference evidence="2" key="2">
    <citation type="journal article" date="2017" name="Nat. Plants">
        <title>The Aegilops tauschii genome reveals multiple impacts of transposons.</title>
        <authorList>
            <person name="Zhao G."/>
            <person name="Zou C."/>
            <person name="Li K."/>
            <person name="Wang K."/>
            <person name="Li T."/>
            <person name="Gao L."/>
            <person name="Zhang X."/>
            <person name="Wang H."/>
            <person name="Yang Z."/>
            <person name="Liu X."/>
            <person name="Jiang W."/>
            <person name="Mao L."/>
            <person name="Kong X."/>
            <person name="Jiao Y."/>
            <person name="Jia J."/>
        </authorList>
    </citation>
    <scope>NUCLEOTIDE SEQUENCE [LARGE SCALE GENOMIC DNA]</scope>
    <source>
        <strain evidence="2">cv. AL8/78</strain>
    </source>
</reference>
<organism evidence="1 2">
    <name type="scientific">Aegilops tauschii subsp. strangulata</name>
    <name type="common">Goatgrass</name>
    <dbReference type="NCBI Taxonomy" id="200361"/>
    <lineage>
        <taxon>Eukaryota</taxon>
        <taxon>Viridiplantae</taxon>
        <taxon>Streptophyta</taxon>
        <taxon>Embryophyta</taxon>
        <taxon>Tracheophyta</taxon>
        <taxon>Spermatophyta</taxon>
        <taxon>Magnoliopsida</taxon>
        <taxon>Liliopsida</taxon>
        <taxon>Poales</taxon>
        <taxon>Poaceae</taxon>
        <taxon>BOP clade</taxon>
        <taxon>Pooideae</taxon>
        <taxon>Triticodae</taxon>
        <taxon>Triticeae</taxon>
        <taxon>Triticinae</taxon>
        <taxon>Aegilops</taxon>
    </lineage>
</organism>
<reference evidence="1" key="5">
    <citation type="journal article" date="2021" name="G3 (Bethesda)">
        <title>Aegilops tauschii genome assembly Aet v5.0 features greater sequence contiguity and improved annotation.</title>
        <authorList>
            <person name="Wang L."/>
            <person name="Zhu T."/>
            <person name="Rodriguez J.C."/>
            <person name="Deal K.R."/>
            <person name="Dubcovsky J."/>
            <person name="McGuire P.E."/>
            <person name="Lux T."/>
            <person name="Spannagl M."/>
            <person name="Mayer K.F.X."/>
            <person name="Baldrich P."/>
            <person name="Meyers B.C."/>
            <person name="Huo N."/>
            <person name="Gu Y.Q."/>
            <person name="Zhou H."/>
            <person name="Devos K.M."/>
            <person name="Bennetzen J.L."/>
            <person name="Unver T."/>
            <person name="Budak H."/>
            <person name="Gulick P.J."/>
            <person name="Galiba G."/>
            <person name="Kalapos B."/>
            <person name="Nelson D.R."/>
            <person name="Li P."/>
            <person name="You F.M."/>
            <person name="Luo M.C."/>
            <person name="Dvorak J."/>
        </authorList>
    </citation>
    <scope>NUCLEOTIDE SEQUENCE [LARGE SCALE GENOMIC DNA]</scope>
    <source>
        <strain evidence="1">cv. AL8/78</strain>
    </source>
</reference>
<evidence type="ECO:0000313" key="2">
    <source>
        <dbReference type="Proteomes" id="UP000015105"/>
    </source>
</evidence>
<reference evidence="1" key="3">
    <citation type="journal article" date="2017" name="Nature">
        <title>Genome sequence of the progenitor of the wheat D genome Aegilops tauschii.</title>
        <authorList>
            <person name="Luo M.C."/>
            <person name="Gu Y.Q."/>
            <person name="Puiu D."/>
            <person name="Wang H."/>
            <person name="Twardziok S.O."/>
            <person name="Deal K.R."/>
            <person name="Huo N."/>
            <person name="Zhu T."/>
            <person name="Wang L."/>
            <person name="Wang Y."/>
            <person name="McGuire P.E."/>
            <person name="Liu S."/>
            <person name="Long H."/>
            <person name="Ramasamy R.K."/>
            <person name="Rodriguez J.C."/>
            <person name="Van S.L."/>
            <person name="Yuan L."/>
            <person name="Wang Z."/>
            <person name="Xia Z."/>
            <person name="Xiao L."/>
            <person name="Anderson O.D."/>
            <person name="Ouyang S."/>
            <person name="Liang Y."/>
            <person name="Zimin A.V."/>
            <person name="Pertea G."/>
            <person name="Qi P."/>
            <person name="Bennetzen J.L."/>
            <person name="Dai X."/>
            <person name="Dawson M.W."/>
            <person name="Muller H.G."/>
            <person name="Kugler K."/>
            <person name="Rivarola-Duarte L."/>
            <person name="Spannagl M."/>
            <person name="Mayer K.F.X."/>
            <person name="Lu F.H."/>
            <person name="Bevan M.W."/>
            <person name="Leroy P."/>
            <person name="Li P."/>
            <person name="You F.M."/>
            <person name="Sun Q."/>
            <person name="Liu Z."/>
            <person name="Lyons E."/>
            <person name="Wicker T."/>
            <person name="Salzberg S.L."/>
            <person name="Devos K.M."/>
            <person name="Dvorak J."/>
        </authorList>
    </citation>
    <scope>NUCLEOTIDE SEQUENCE [LARGE SCALE GENOMIC DNA]</scope>
    <source>
        <strain evidence="1">cv. AL8/78</strain>
    </source>
</reference>
<dbReference type="EnsemblPlants" id="AET2Gv20490100.2">
    <property type="protein sequence ID" value="AET2Gv20490100.2"/>
    <property type="gene ID" value="AET2Gv20490100"/>
</dbReference>
<dbReference type="Gramene" id="AET2Gv20490100.2">
    <property type="protein sequence ID" value="AET2Gv20490100.2"/>
    <property type="gene ID" value="AET2Gv20490100"/>
</dbReference>
<keyword evidence="2" id="KW-1185">Reference proteome</keyword>
<dbReference type="AlphaFoldDB" id="A0A453BFX0"/>
<proteinExistence type="predicted"/>
<evidence type="ECO:0000313" key="1">
    <source>
        <dbReference type="EnsemblPlants" id="AET2Gv20490100.2"/>
    </source>
</evidence>
<accession>A0A453BFX0</accession>